<feature type="transmembrane region" description="Helical" evidence="6">
    <location>
        <begin position="222"/>
        <end position="244"/>
    </location>
</feature>
<evidence type="ECO:0000256" key="6">
    <source>
        <dbReference type="SAM" id="Phobius"/>
    </source>
</evidence>
<comment type="subcellular location">
    <subcellularLocation>
        <location evidence="1">Membrane</location>
        <topology evidence="1">Multi-pass membrane protein</topology>
    </subcellularLocation>
</comment>
<feature type="transmembrane region" description="Helical" evidence="6">
    <location>
        <begin position="194"/>
        <end position="216"/>
    </location>
</feature>
<feature type="transmembrane region" description="Helical" evidence="6">
    <location>
        <begin position="60"/>
        <end position="78"/>
    </location>
</feature>
<keyword evidence="5 6" id="KW-0472">Membrane</keyword>
<accession>A0A501PPA8</accession>
<dbReference type="GO" id="GO:0016020">
    <property type="term" value="C:membrane"/>
    <property type="evidence" value="ECO:0007669"/>
    <property type="project" value="UniProtKB-SubCell"/>
</dbReference>
<keyword evidence="3 6" id="KW-0812">Transmembrane</keyword>
<protein>
    <submittedName>
        <fullName evidence="7">AI-2E family transporter</fullName>
    </submittedName>
</protein>
<reference evidence="8" key="1">
    <citation type="submission" date="2019-06" db="EMBL/GenBank/DDBJ databases">
        <title>The complete genome of Emcibacter congregatus ZYLT.</title>
        <authorList>
            <person name="Zhao Z."/>
        </authorList>
    </citation>
    <scope>NUCLEOTIDE SEQUENCE [LARGE SCALE GENOMIC DNA]</scope>
    <source>
        <strain evidence="8">MCCC 1A06723</strain>
    </source>
</reference>
<feature type="transmembrane region" description="Helical" evidence="6">
    <location>
        <begin position="6"/>
        <end position="39"/>
    </location>
</feature>
<dbReference type="RefSeq" id="WP_139939564.1">
    <property type="nucleotide sequence ID" value="NZ_JBHSYP010000003.1"/>
</dbReference>
<organism evidence="7 8">
    <name type="scientific">Emcibacter nanhaiensis</name>
    <dbReference type="NCBI Taxonomy" id="1505037"/>
    <lineage>
        <taxon>Bacteria</taxon>
        <taxon>Pseudomonadati</taxon>
        <taxon>Pseudomonadota</taxon>
        <taxon>Alphaproteobacteria</taxon>
        <taxon>Emcibacterales</taxon>
        <taxon>Emcibacteraceae</taxon>
        <taxon>Emcibacter</taxon>
    </lineage>
</organism>
<dbReference type="Pfam" id="PF01594">
    <property type="entry name" value="AI-2E_transport"/>
    <property type="match status" value="1"/>
</dbReference>
<feature type="transmembrane region" description="Helical" evidence="6">
    <location>
        <begin position="130"/>
        <end position="157"/>
    </location>
</feature>
<comment type="similarity">
    <text evidence="2">Belongs to the autoinducer-2 exporter (AI-2E) (TC 2.A.86) family.</text>
</comment>
<dbReference type="InterPro" id="IPR002549">
    <property type="entry name" value="AI-2E-like"/>
</dbReference>
<dbReference type="PANTHER" id="PTHR21716">
    <property type="entry name" value="TRANSMEMBRANE PROTEIN"/>
    <property type="match status" value="1"/>
</dbReference>
<evidence type="ECO:0000256" key="5">
    <source>
        <dbReference type="ARBA" id="ARBA00023136"/>
    </source>
</evidence>
<dbReference type="Proteomes" id="UP000319148">
    <property type="component" value="Unassembled WGS sequence"/>
</dbReference>
<sequence length="349" mass="38836">MRILSYAGGLGLICLIVMIMVLGRDLLVPFVIAVVIWYLIHTLSDYFRKIKVSGKSMPGWLSFTLSLLSMLLALALLYDMINSNIADVRAAAPGYQENFAKLTARLSGLLGADEQMNLKQFLGQISLAPFITNIAATMVTLAGNASLILIYLLFLILEQKFFSRKLEALLRNTSYDETVRDILFHVQEDVEKYVAIKTFTSVLTGFACYIVLTLVGVDFAEFWAFIIFLLNFIPTVGSLLAVIFPTLLSLIQFDTLTPFFIVILTLSTIQFTIGNVLEPKLMGNSLNLSPLVVMLSLALWGSIWGITGMFLSVPFTVILMIVFSKFDSTRPIAILLSQDGNVKDLRRED</sequence>
<feature type="transmembrane region" description="Helical" evidence="6">
    <location>
        <begin position="256"/>
        <end position="277"/>
    </location>
</feature>
<name>A0A501PPA8_9PROT</name>
<keyword evidence="4 6" id="KW-1133">Transmembrane helix</keyword>
<dbReference type="OrthoDB" id="9799225at2"/>
<dbReference type="GO" id="GO:0055085">
    <property type="term" value="P:transmembrane transport"/>
    <property type="evidence" value="ECO:0007669"/>
    <property type="project" value="TreeGrafter"/>
</dbReference>
<evidence type="ECO:0000313" key="7">
    <source>
        <dbReference type="EMBL" id="TPD61814.1"/>
    </source>
</evidence>
<gene>
    <name evidence="7" type="ORF">FIV46_06290</name>
</gene>
<dbReference type="EMBL" id="VFIY01000005">
    <property type="protein sequence ID" value="TPD61814.1"/>
    <property type="molecule type" value="Genomic_DNA"/>
</dbReference>
<keyword evidence="8" id="KW-1185">Reference proteome</keyword>
<comment type="caution">
    <text evidence="7">The sequence shown here is derived from an EMBL/GenBank/DDBJ whole genome shotgun (WGS) entry which is preliminary data.</text>
</comment>
<dbReference type="PANTHER" id="PTHR21716:SF64">
    <property type="entry name" value="AI-2 TRANSPORT PROTEIN TQSA"/>
    <property type="match status" value="1"/>
</dbReference>
<feature type="transmembrane region" description="Helical" evidence="6">
    <location>
        <begin position="297"/>
        <end position="323"/>
    </location>
</feature>
<proteinExistence type="inferred from homology"/>
<evidence type="ECO:0000256" key="2">
    <source>
        <dbReference type="ARBA" id="ARBA00009773"/>
    </source>
</evidence>
<evidence type="ECO:0000256" key="4">
    <source>
        <dbReference type="ARBA" id="ARBA00022989"/>
    </source>
</evidence>
<dbReference type="AlphaFoldDB" id="A0A501PPA8"/>
<evidence type="ECO:0000256" key="1">
    <source>
        <dbReference type="ARBA" id="ARBA00004141"/>
    </source>
</evidence>
<evidence type="ECO:0000256" key="3">
    <source>
        <dbReference type="ARBA" id="ARBA00022692"/>
    </source>
</evidence>
<evidence type="ECO:0000313" key="8">
    <source>
        <dbReference type="Proteomes" id="UP000319148"/>
    </source>
</evidence>